<name>A0A327ZHL2_9ACTN</name>
<reference evidence="2 3" key="1">
    <citation type="submission" date="2018-06" db="EMBL/GenBank/DDBJ databases">
        <title>Genomic Encyclopedia of Type Strains, Phase III (KMG-III): the genomes of soil and plant-associated and newly described type strains.</title>
        <authorList>
            <person name="Whitman W."/>
        </authorList>
    </citation>
    <scope>NUCLEOTIDE SEQUENCE [LARGE SCALE GENOMIC DNA]</scope>
    <source>
        <strain evidence="2 3">CGMCC 4.7090</strain>
    </source>
</reference>
<feature type="transmembrane region" description="Helical" evidence="1">
    <location>
        <begin position="392"/>
        <end position="425"/>
    </location>
</feature>
<feature type="transmembrane region" description="Helical" evidence="1">
    <location>
        <begin position="217"/>
        <end position="238"/>
    </location>
</feature>
<evidence type="ECO:0000256" key="1">
    <source>
        <dbReference type="SAM" id="Phobius"/>
    </source>
</evidence>
<dbReference type="AlphaFoldDB" id="A0A327ZHL2"/>
<keyword evidence="3" id="KW-1185">Reference proteome</keyword>
<comment type="caution">
    <text evidence="2">The sequence shown here is derived from an EMBL/GenBank/DDBJ whole genome shotgun (WGS) entry which is preliminary data.</text>
</comment>
<protein>
    <submittedName>
        <fullName evidence="2">Uncharacterized protein</fullName>
    </submittedName>
</protein>
<sequence>MSTYTNVADGDASIGVQVGVLHGNAYVYQTAPTATPAEKLQVAVHYLQGGSPREAERRLSALVFEDRVSSAEIAYHWSLSVLSGRSLTSLSSADMHQLEQAFGMADLYPTGRWWRCVGVIRMLFNALLTVGPENQQALGQALQAYSTLPETDRQDIERHLSQTLSGVAQDHIEQLNAEHVRRARMAGDRAVRVPKFFEPDPVEPVAKVARAAPAESTWLPLAGGGLLLLLGAVTLVQAAAARSVLAAVTVFVLLAAGGWAVVRHGLDRAFLRSRLAAKDAELRSGTRAAFIGPGGDSLRAGFADAVASIIDTAFASQQPREQQLRDSFWRDTAGLRTALQGDLIDLYGIRGTRPEQVRYLAAHHCEGIAGRWRAGTLDDFRREYRPSATPPAFLAGVAALGAAVALVLLSMTAMTFCALVVAAPMLFFGARFAHQGGLALYGERRRLALDATEFEQRHRDERAAYDRWVAWLSDRPTDVEMGYWLALDLAYWKRGVMGDYRLSNRDLLTHLTLTEAAPNARRARDVGGPFRHSAYTVLLFLLTEGGVRQVQAKLDFAGGGFSGERRTTFRYDAIGSVQVTEVGLRMGDQKLVTRQAFQLALVNGHSIRVLLDDFSDESIDYLRENPDHLARLASDAAGVTSALHILEAVAADGRDWIALEQQRMHRRLPRQQPMPSPVTYPQIPR</sequence>
<keyword evidence="1" id="KW-0812">Transmembrane</keyword>
<gene>
    <name evidence="2" type="ORF">B0I29_10994</name>
</gene>
<dbReference type="RefSeq" id="WP_111650643.1">
    <property type="nucleotide sequence ID" value="NZ_JACHWI010000006.1"/>
</dbReference>
<feature type="transmembrane region" description="Helical" evidence="1">
    <location>
        <begin position="244"/>
        <end position="262"/>
    </location>
</feature>
<evidence type="ECO:0000313" key="2">
    <source>
        <dbReference type="EMBL" id="RAK35621.1"/>
    </source>
</evidence>
<evidence type="ECO:0000313" key="3">
    <source>
        <dbReference type="Proteomes" id="UP000249341"/>
    </source>
</evidence>
<keyword evidence="1" id="KW-1133">Transmembrane helix</keyword>
<organism evidence="2 3">
    <name type="scientific">Actinoplanes lutulentus</name>
    <dbReference type="NCBI Taxonomy" id="1287878"/>
    <lineage>
        <taxon>Bacteria</taxon>
        <taxon>Bacillati</taxon>
        <taxon>Actinomycetota</taxon>
        <taxon>Actinomycetes</taxon>
        <taxon>Micromonosporales</taxon>
        <taxon>Micromonosporaceae</taxon>
        <taxon>Actinoplanes</taxon>
    </lineage>
</organism>
<dbReference type="EMBL" id="QLMJ01000009">
    <property type="protein sequence ID" value="RAK35621.1"/>
    <property type="molecule type" value="Genomic_DNA"/>
</dbReference>
<dbReference type="Proteomes" id="UP000249341">
    <property type="component" value="Unassembled WGS sequence"/>
</dbReference>
<keyword evidence="1" id="KW-0472">Membrane</keyword>
<accession>A0A327ZHL2</accession>
<dbReference type="OrthoDB" id="4501073at2"/>
<proteinExistence type="predicted"/>